<dbReference type="GO" id="GO:0008173">
    <property type="term" value="F:RNA methyltransferase activity"/>
    <property type="evidence" value="ECO:0007669"/>
    <property type="project" value="InterPro"/>
</dbReference>
<feature type="domain" description="SAM-dependent MTase RsmB/NOP-type" evidence="7">
    <location>
        <begin position="1"/>
        <end position="296"/>
    </location>
</feature>
<dbReference type="PANTHER" id="PTHR22807:SF30">
    <property type="entry name" value="28S RRNA (CYTOSINE(4447)-C(5))-METHYLTRANSFERASE-RELATED"/>
    <property type="match status" value="1"/>
</dbReference>
<dbReference type="Pfam" id="PF01189">
    <property type="entry name" value="Methyltr_RsmB-F"/>
    <property type="match status" value="1"/>
</dbReference>
<gene>
    <name evidence="8" type="ORF">C6P11_07165</name>
</gene>
<evidence type="ECO:0000256" key="5">
    <source>
        <dbReference type="ARBA" id="ARBA00022884"/>
    </source>
</evidence>
<evidence type="ECO:0000256" key="3">
    <source>
        <dbReference type="ARBA" id="ARBA00022679"/>
    </source>
</evidence>
<comment type="caution">
    <text evidence="6">Lacks conserved residue(s) required for the propagation of feature annotation.</text>
</comment>
<keyword evidence="5 6" id="KW-0694">RNA-binding</keyword>
<dbReference type="Gene3D" id="3.40.50.150">
    <property type="entry name" value="Vaccinia Virus protein VP39"/>
    <property type="match status" value="1"/>
</dbReference>
<evidence type="ECO:0000256" key="1">
    <source>
        <dbReference type="ARBA" id="ARBA00022490"/>
    </source>
</evidence>
<dbReference type="InterPro" id="IPR023267">
    <property type="entry name" value="RCMT"/>
</dbReference>
<sequence>MAELPEGFEEKYRQLLGDEADAFIESFDKPVVKAFRQNPLKANMNLHDTKADGKVPWGKWGNFGAVKGHSVDHTTGVIYSQEPSAQLVGELAHPKPGERVLDLAAAPGGKTTHLASFMEQKGLLVSNEIFRKRAAILSENVERFGIQNAIVTNHSPQELSPKFPQYFDKIVLDAPCSGEGMFRKDPAAIKYWHEHYPEESAARQREILEEAVKMLKPGGQLVYSTCTFAPEEDERIIAWLINERPDLEIVDADKYEGMDDGKPEWADGNPDLKKTARLFPHHSDGEGHFMAKLISNQTDEDYVSKEPKLAKSNLTKDQRELWQVFRADFMPDYDPELLIAFGDQIYAAPEGTPDLTGLQVMRVGVHLGTLKKKRFEPSLALALALHPDQFTRRYELTDEEWAQYVHGDTFMIRDRDQYKNGWYLLEIGGNGTGFGKLVDGQMKNFYPKGLRFLVREDKAEELSDDMY</sequence>
<dbReference type="PANTHER" id="PTHR22807">
    <property type="entry name" value="NOP2 YEAST -RELATED NOL1/NOP2/FMU SUN DOMAIN-CONTAINING"/>
    <property type="match status" value="1"/>
</dbReference>
<dbReference type="InterPro" id="IPR049560">
    <property type="entry name" value="MeTrfase_RsmB-F_NOP2_cat"/>
</dbReference>
<dbReference type="Gene3D" id="2.30.130.60">
    <property type="match status" value="1"/>
</dbReference>
<protein>
    <submittedName>
        <fullName evidence="8">RNA methyltransferase</fullName>
    </submittedName>
</protein>
<dbReference type="InterPro" id="IPR031340">
    <property type="entry name" value="RsmF_methylt_CI"/>
</dbReference>
<evidence type="ECO:0000256" key="6">
    <source>
        <dbReference type="PROSITE-ProRule" id="PRU01023"/>
    </source>
</evidence>
<accession>A0A4Z0RZC1</accession>
<dbReference type="AlphaFoldDB" id="A0A4Z0RZC1"/>
<keyword evidence="3 6" id="KW-0808">Transferase</keyword>
<proteinExistence type="inferred from homology"/>
<dbReference type="CDD" id="cd02440">
    <property type="entry name" value="AdoMet_MTases"/>
    <property type="match status" value="1"/>
</dbReference>
<evidence type="ECO:0000259" key="7">
    <source>
        <dbReference type="PROSITE" id="PS51686"/>
    </source>
</evidence>
<keyword evidence="2 6" id="KW-0489">Methyltransferase</keyword>
<feature type="binding site" evidence="6">
    <location>
        <position position="173"/>
    </location>
    <ligand>
        <name>S-adenosyl-L-methionine</name>
        <dbReference type="ChEBI" id="CHEBI:59789"/>
    </ligand>
</feature>
<dbReference type="RefSeq" id="WP_135519874.1">
    <property type="nucleotide sequence ID" value="NZ_PVSN01000049.1"/>
</dbReference>
<dbReference type="Pfam" id="PF17126">
    <property type="entry name" value="RsmF_methylt_CI"/>
    <property type="match status" value="1"/>
</dbReference>
<dbReference type="InterPro" id="IPR027391">
    <property type="entry name" value="Nol1_Nop2_Fmu_2"/>
</dbReference>
<feature type="binding site" evidence="6">
    <location>
        <begin position="104"/>
        <end position="110"/>
    </location>
    <ligand>
        <name>S-adenosyl-L-methionine</name>
        <dbReference type="ChEBI" id="CHEBI:59789"/>
    </ligand>
</feature>
<dbReference type="CDD" id="cd21147">
    <property type="entry name" value="RsmF_methylt_CTD1"/>
    <property type="match status" value="1"/>
</dbReference>
<dbReference type="OrthoDB" id="9810297at2"/>
<comment type="caution">
    <text evidence="8">The sequence shown here is derived from an EMBL/GenBank/DDBJ whole genome shotgun (WGS) entry which is preliminary data.</text>
</comment>
<evidence type="ECO:0000256" key="2">
    <source>
        <dbReference type="ARBA" id="ARBA00022603"/>
    </source>
</evidence>
<dbReference type="Proteomes" id="UP000297646">
    <property type="component" value="Unassembled WGS sequence"/>
</dbReference>
<dbReference type="Pfam" id="PF17125">
    <property type="entry name" value="Methyltr_RsmF_N"/>
    <property type="match status" value="1"/>
</dbReference>
<comment type="similarity">
    <text evidence="6">Belongs to the class I-like SAM-binding methyltransferase superfamily. RsmB/NOP family.</text>
</comment>
<keyword evidence="1" id="KW-0963">Cytoplasm</keyword>
<dbReference type="InterPro" id="IPR031341">
    <property type="entry name" value="Methyltr_RsmF_N"/>
</dbReference>
<evidence type="ECO:0000313" key="8">
    <source>
        <dbReference type="EMBL" id="TGE71897.1"/>
    </source>
</evidence>
<evidence type="ECO:0000313" key="9">
    <source>
        <dbReference type="Proteomes" id="UP000297646"/>
    </source>
</evidence>
<dbReference type="Pfam" id="PF13636">
    <property type="entry name" value="Methyltranf_PUA"/>
    <property type="match status" value="1"/>
</dbReference>
<dbReference type="EMBL" id="PVSN01000049">
    <property type="protein sequence ID" value="TGE71897.1"/>
    <property type="molecule type" value="Genomic_DNA"/>
</dbReference>
<reference evidence="8 9" key="1">
    <citation type="submission" date="2018-03" db="EMBL/GenBank/DDBJ databases">
        <title>Genome sequencing of Weissella confusa isolates.</title>
        <authorList>
            <person name="Kajala I."/>
            <person name="Baruah R."/>
            <person name="Bergsveinson J."/>
            <person name="Juvonen R."/>
            <person name="Ziola B."/>
        </authorList>
    </citation>
    <scope>NUCLEOTIDE SEQUENCE [LARGE SCALE GENOMIC DNA]</scope>
    <source>
        <strain evidence="8 9">VTT E-062653</strain>
    </source>
</reference>
<dbReference type="GO" id="GO:0003723">
    <property type="term" value="F:RNA binding"/>
    <property type="evidence" value="ECO:0007669"/>
    <property type="project" value="UniProtKB-UniRule"/>
</dbReference>
<evidence type="ECO:0000256" key="4">
    <source>
        <dbReference type="ARBA" id="ARBA00022691"/>
    </source>
</evidence>
<dbReference type="InterPro" id="IPR029063">
    <property type="entry name" value="SAM-dependent_MTases_sf"/>
</dbReference>
<dbReference type="InterPro" id="IPR001678">
    <property type="entry name" value="MeTrfase_RsmB-F_NOP2_dom"/>
</dbReference>
<organism evidence="8 9">
    <name type="scientific">Weissella confusa</name>
    <name type="common">Lactobacillus confusus</name>
    <dbReference type="NCBI Taxonomy" id="1583"/>
    <lineage>
        <taxon>Bacteria</taxon>
        <taxon>Bacillati</taxon>
        <taxon>Bacillota</taxon>
        <taxon>Bacilli</taxon>
        <taxon>Lactobacillales</taxon>
        <taxon>Lactobacillaceae</taxon>
        <taxon>Weissella</taxon>
    </lineage>
</organism>
<feature type="binding site" evidence="6">
    <location>
        <position position="128"/>
    </location>
    <ligand>
        <name>S-adenosyl-L-methionine</name>
        <dbReference type="ChEBI" id="CHEBI:59789"/>
    </ligand>
</feature>
<dbReference type="PROSITE" id="PS51686">
    <property type="entry name" value="SAM_MT_RSMB_NOP"/>
    <property type="match status" value="1"/>
</dbReference>
<dbReference type="PRINTS" id="PR02008">
    <property type="entry name" value="RCMTFAMILY"/>
</dbReference>
<dbReference type="Gene3D" id="3.30.70.1170">
    <property type="entry name" value="Sun protein, domain 3"/>
    <property type="match status" value="1"/>
</dbReference>
<feature type="active site" description="Nucleophile" evidence="6">
    <location>
        <position position="226"/>
    </location>
</feature>
<keyword evidence="4 6" id="KW-0949">S-adenosyl-L-methionine</keyword>
<dbReference type="SUPFAM" id="SSF53335">
    <property type="entry name" value="S-adenosyl-L-methionine-dependent methyltransferases"/>
    <property type="match status" value="1"/>
</dbReference>
<dbReference type="GO" id="GO:0001510">
    <property type="term" value="P:RNA methylation"/>
    <property type="evidence" value="ECO:0007669"/>
    <property type="project" value="InterPro"/>
</dbReference>
<name>A0A4Z0RZC1_WEICO</name>